<dbReference type="GO" id="GO:0000271">
    <property type="term" value="P:polysaccharide biosynthetic process"/>
    <property type="evidence" value="ECO:0007669"/>
    <property type="project" value="InterPro"/>
</dbReference>
<dbReference type="Pfam" id="PF00984">
    <property type="entry name" value="UDPG_MGDP_dh"/>
    <property type="match status" value="1"/>
</dbReference>
<feature type="active site" description="Nucleophile" evidence="9">
    <location>
        <position position="260"/>
    </location>
</feature>
<feature type="binding site" evidence="11">
    <location>
        <position position="263"/>
    </location>
    <ligand>
        <name>NAD(+)</name>
        <dbReference type="ChEBI" id="CHEBI:57540"/>
    </ligand>
</feature>
<evidence type="ECO:0000313" key="13">
    <source>
        <dbReference type="EMBL" id="PIP19872.1"/>
    </source>
</evidence>
<dbReference type="Proteomes" id="UP000231292">
    <property type="component" value="Unassembled WGS sequence"/>
</dbReference>
<comment type="similarity">
    <text evidence="2 8">Belongs to the UDP-glucose/GDP-mannose dehydrogenase family.</text>
</comment>
<evidence type="ECO:0000256" key="5">
    <source>
        <dbReference type="ARBA" id="ARBA00023002"/>
    </source>
</evidence>
<dbReference type="GO" id="GO:0003979">
    <property type="term" value="F:UDP-glucose 6-dehydrogenase activity"/>
    <property type="evidence" value="ECO:0007669"/>
    <property type="project" value="UniProtKB-EC"/>
</dbReference>
<dbReference type="EC" id="1.1.1.22" evidence="3 8"/>
<dbReference type="EMBL" id="PCRK01000009">
    <property type="protein sequence ID" value="PIP19872.1"/>
    <property type="molecule type" value="Genomic_DNA"/>
</dbReference>
<evidence type="ECO:0000256" key="1">
    <source>
        <dbReference type="ARBA" id="ARBA00004701"/>
    </source>
</evidence>
<dbReference type="InterPro" id="IPR014026">
    <property type="entry name" value="UDP-Glc/GDP-Man_DH_dimer"/>
</dbReference>
<dbReference type="InterPro" id="IPR008927">
    <property type="entry name" value="6-PGluconate_DH-like_C_sf"/>
</dbReference>
<evidence type="ECO:0000256" key="11">
    <source>
        <dbReference type="PIRSR" id="PIRSR500134-3"/>
    </source>
</evidence>
<name>A0A2G9YL48_9BACT</name>
<dbReference type="InterPro" id="IPR036220">
    <property type="entry name" value="UDP-Glc/GDP-Man_DH_C_sf"/>
</dbReference>
<dbReference type="Pfam" id="PF03720">
    <property type="entry name" value="UDPG_MGDP_dh_C"/>
    <property type="match status" value="1"/>
</dbReference>
<proteinExistence type="inferred from homology"/>
<evidence type="ECO:0000313" key="14">
    <source>
        <dbReference type="Proteomes" id="UP000231292"/>
    </source>
</evidence>
<evidence type="ECO:0000256" key="4">
    <source>
        <dbReference type="ARBA" id="ARBA00015132"/>
    </source>
</evidence>
<dbReference type="InterPro" id="IPR001732">
    <property type="entry name" value="UDP-Glc/GDP-Man_DH_N"/>
</dbReference>
<reference evidence="13 14" key="1">
    <citation type="submission" date="2017-09" db="EMBL/GenBank/DDBJ databases">
        <title>Depth-based differentiation of microbial function through sediment-hosted aquifers and enrichment of novel symbionts in the deep terrestrial subsurface.</title>
        <authorList>
            <person name="Probst A.J."/>
            <person name="Ladd B."/>
            <person name="Jarett J.K."/>
            <person name="Geller-Mcgrath D.E."/>
            <person name="Sieber C.M."/>
            <person name="Emerson J.B."/>
            <person name="Anantharaman K."/>
            <person name="Thomas B.C."/>
            <person name="Malmstrom R."/>
            <person name="Stieglmeier M."/>
            <person name="Klingl A."/>
            <person name="Woyke T."/>
            <person name="Ryan C.M."/>
            <person name="Banfield J.F."/>
        </authorList>
    </citation>
    <scope>NUCLEOTIDE SEQUENCE [LARGE SCALE GENOMIC DNA]</scope>
    <source>
        <strain evidence="13">CG23_combo_of_CG06-09_8_20_14_all_41_10</strain>
    </source>
</reference>
<keyword evidence="6 8" id="KW-0520">NAD</keyword>
<comment type="caution">
    <text evidence="13">The sequence shown here is derived from an EMBL/GenBank/DDBJ whole genome shotgun (WGS) entry which is preliminary data.</text>
</comment>
<dbReference type="Gene3D" id="1.20.5.100">
    <property type="entry name" value="Cytochrome c1, transmembrane anchor, C-terminal"/>
    <property type="match status" value="1"/>
</dbReference>
<evidence type="ECO:0000259" key="12">
    <source>
        <dbReference type="SMART" id="SM00984"/>
    </source>
</evidence>
<dbReference type="InterPro" id="IPR014027">
    <property type="entry name" value="UDP-Glc/GDP-Man_DH_C"/>
</dbReference>
<dbReference type="AlphaFoldDB" id="A0A2G9YL48"/>
<evidence type="ECO:0000256" key="3">
    <source>
        <dbReference type="ARBA" id="ARBA00012954"/>
    </source>
</evidence>
<organism evidence="13 14">
    <name type="scientific">Candidatus Sherwoodlollariibacterium unditelluris</name>
    <dbReference type="NCBI Taxonomy" id="1974757"/>
    <lineage>
        <taxon>Bacteria</taxon>
        <taxon>Pseudomonadati</taxon>
        <taxon>Candidatus Omnitrophota</taxon>
        <taxon>Candidatus Sherwoodlollariibacterium</taxon>
    </lineage>
</organism>
<feature type="binding site" evidence="11">
    <location>
        <position position="155"/>
    </location>
    <ligand>
        <name>NAD(+)</name>
        <dbReference type="ChEBI" id="CHEBI:57540"/>
    </ligand>
</feature>
<feature type="domain" description="UDP-glucose/GDP-mannose dehydrogenase C-terminal" evidence="12">
    <location>
        <begin position="313"/>
        <end position="414"/>
    </location>
</feature>
<sequence length="433" mass="47568">MDIAIIGSGYVGLVTGACLAKLGNKVICVDNDSGKVSALKRGQIPIYEPGLKELIKGNVKNKRLSFSTSIKDAVKASEVIFIAVGTPDSGNGEADLTGIEHVAADIAINLKSYRLIVEKSTVPVETGEWVKRTITTHIKGKAAFDVASNPEFLREGSAINDFMHPDRIVIGVESKRARDLLLKLYRPLHAPIVVTNIKSAELIKHASNAFLATKISFINAVSRICDIAEADVREVARGMGLDKRIGQGFLNAGIGYGGSCFPKDLEALVSIADKMGYDFKLLKEVKKINEGQKDAIVDKIKGSLWIIKGKTIGILGLAFKPDTDDIRNSPALDLIRLLQREGANIKAYDPKGMVKARGILKKVTFCRDPYLVCRGSDCLFIATEWNEFKELNLLKVKKLLKRPLIIDGRNIYEPEKMRKLGFRYISVGRKDIC</sequence>
<feature type="binding site" evidence="10">
    <location>
        <position position="204"/>
    </location>
    <ligand>
        <name>substrate</name>
    </ligand>
</feature>
<dbReference type="InterPro" id="IPR017476">
    <property type="entry name" value="UDP-Glc/GDP-Man"/>
</dbReference>
<dbReference type="PANTHER" id="PTHR43750">
    <property type="entry name" value="UDP-GLUCOSE 6-DEHYDROGENASE TUAD"/>
    <property type="match status" value="1"/>
</dbReference>
<dbReference type="GO" id="GO:0006065">
    <property type="term" value="P:UDP-glucuronate biosynthetic process"/>
    <property type="evidence" value="ECO:0007669"/>
    <property type="project" value="UniProtKB-UniPathway"/>
</dbReference>
<dbReference type="UniPathway" id="UPA00038">
    <property type="reaction ID" value="UER00491"/>
</dbReference>
<comment type="pathway">
    <text evidence="1">Nucleotide-sugar biosynthesis; UDP-alpha-D-glucuronate biosynthesis; UDP-alpha-D-glucuronate from UDP-alpha-D-glucose: step 1/1.</text>
</comment>
<accession>A0A2G9YL48</accession>
<dbReference type="InterPro" id="IPR028357">
    <property type="entry name" value="UDPglc_DH_bac"/>
</dbReference>
<feature type="binding site" evidence="10">
    <location>
        <position position="320"/>
    </location>
    <ligand>
        <name>substrate</name>
    </ligand>
</feature>
<evidence type="ECO:0000256" key="8">
    <source>
        <dbReference type="PIRNR" id="PIRNR000124"/>
    </source>
</evidence>
<feature type="binding site" evidence="11">
    <location>
        <position position="86"/>
    </location>
    <ligand>
        <name>NAD(+)</name>
        <dbReference type="ChEBI" id="CHEBI:57540"/>
    </ligand>
</feature>
<feature type="binding site" evidence="10">
    <location>
        <begin position="249"/>
        <end position="253"/>
    </location>
    <ligand>
        <name>substrate</name>
    </ligand>
</feature>
<keyword evidence="5 8" id="KW-0560">Oxidoreductase</keyword>
<dbReference type="NCBIfam" id="TIGR03026">
    <property type="entry name" value="NDP-sugDHase"/>
    <property type="match status" value="1"/>
</dbReference>
<dbReference type="PIRSF" id="PIRSF000124">
    <property type="entry name" value="UDPglc_GDPman_dh"/>
    <property type="match status" value="1"/>
</dbReference>
<evidence type="ECO:0000256" key="7">
    <source>
        <dbReference type="ARBA" id="ARBA00047473"/>
    </source>
</evidence>
<feature type="binding site" evidence="11">
    <location>
        <position position="121"/>
    </location>
    <ligand>
        <name>NAD(+)</name>
        <dbReference type="ChEBI" id="CHEBI:57540"/>
    </ligand>
</feature>
<dbReference type="PANTHER" id="PTHR43750:SF3">
    <property type="entry name" value="UDP-GLUCOSE 6-DEHYDROGENASE TUAD"/>
    <property type="match status" value="1"/>
</dbReference>
<comment type="catalytic activity">
    <reaction evidence="7 8">
        <text>UDP-alpha-D-glucose + 2 NAD(+) + H2O = UDP-alpha-D-glucuronate + 2 NADH + 3 H(+)</text>
        <dbReference type="Rhea" id="RHEA:23596"/>
        <dbReference type="ChEBI" id="CHEBI:15377"/>
        <dbReference type="ChEBI" id="CHEBI:15378"/>
        <dbReference type="ChEBI" id="CHEBI:57540"/>
        <dbReference type="ChEBI" id="CHEBI:57945"/>
        <dbReference type="ChEBI" id="CHEBI:58052"/>
        <dbReference type="ChEBI" id="CHEBI:58885"/>
        <dbReference type="EC" id="1.1.1.22"/>
    </reaction>
</comment>
<dbReference type="SUPFAM" id="SSF52413">
    <property type="entry name" value="UDP-glucose/GDP-mannose dehydrogenase C-terminal domain"/>
    <property type="match status" value="1"/>
</dbReference>
<dbReference type="SUPFAM" id="SSF48179">
    <property type="entry name" value="6-phosphogluconate dehydrogenase C-terminal domain-like"/>
    <property type="match status" value="1"/>
</dbReference>
<dbReference type="GO" id="GO:0051287">
    <property type="term" value="F:NAD binding"/>
    <property type="evidence" value="ECO:0007669"/>
    <property type="project" value="InterPro"/>
</dbReference>
<dbReference type="SMART" id="SM00984">
    <property type="entry name" value="UDPG_MGDP_dh_C"/>
    <property type="match status" value="1"/>
</dbReference>
<evidence type="ECO:0000256" key="2">
    <source>
        <dbReference type="ARBA" id="ARBA00006601"/>
    </source>
</evidence>
<gene>
    <name evidence="13" type="ORF">COX41_00615</name>
</gene>
<evidence type="ECO:0000256" key="6">
    <source>
        <dbReference type="ARBA" id="ARBA00023027"/>
    </source>
</evidence>
<evidence type="ECO:0000256" key="10">
    <source>
        <dbReference type="PIRSR" id="PIRSR500134-2"/>
    </source>
</evidence>
<protein>
    <recommendedName>
        <fullName evidence="4 8">UDP-glucose 6-dehydrogenase</fullName>
        <ecNumber evidence="3 8">1.1.1.22</ecNumber>
    </recommendedName>
</protein>
<feature type="binding site" evidence="11">
    <location>
        <position position="327"/>
    </location>
    <ligand>
        <name>NAD(+)</name>
        <dbReference type="ChEBI" id="CHEBI:57540"/>
    </ligand>
</feature>
<dbReference type="PIRSF" id="PIRSF500134">
    <property type="entry name" value="UDPglc_DH_bac"/>
    <property type="match status" value="1"/>
</dbReference>
<feature type="binding site" evidence="10">
    <location>
        <begin position="152"/>
        <end position="155"/>
    </location>
    <ligand>
        <name>substrate</name>
    </ligand>
</feature>
<feature type="binding site" evidence="11">
    <location>
        <position position="35"/>
    </location>
    <ligand>
        <name>NAD(+)</name>
        <dbReference type="ChEBI" id="CHEBI:57540"/>
    </ligand>
</feature>
<dbReference type="Gene3D" id="3.40.50.720">
    <property type="entry name" value="NAD(P)-binding Rossmann-like Domain"/>
    <property type="match status" value="2"/>
</dbReference>
<evidence type="ECO:0000256" key="9">
    <source>
        <dbReference type="PIRSR" id="PIRSR500134-1"/>
    </source>
</evidence>
<feature type="binding site" evidence="10">
    <location>
        <position position="257"/>
    </location>
    <ligand>
        <name>substrate</name>
    </ligand>
</feature>
<dbReference type="Pfam" id="PF03721">
    <property type="entry name" value="UDPG_MGDP_dh_N"/>
    <property type="match status" value="1"/>
</dbReference>
<feature type="binding site" evidence="11">
    <location>
        <position position="30"/>
    </location>
    <ligand>
        <name>NAD(+)</name>
        <dbReference type="ChEBI" id="CHEBI:57540"/>
    </ligand>
</feature>
<dbReference type="InterPro" id="IPR036291">
    <property type="entry name" value="NAD(P)-bd_dom_sf"/>
</dbReference>
<dbReference type="SUPFAM" id="SSF51735">
    <property type="entry name" value="NAD(P)-binding Rossmann-fold domains"/>
    <property type="match status" value="1"/>
</dbReference>